<dbReference type="Gramene" id="PAN27611">
    <property type="protein sequence ID" value="PAN27611"/>
    <property type="gene ID" value="PAHAL_5G092400"/>
</dbReference>
<dbReference type="PANTHER" id="PTHR12271:SF107">
    <property type="entry name" value="PROTEIN HESO1"/>
    <property type="match status" value="1"/>
</dbReference>
<feature type="compositionally biased region" description="Polar residues" evidence="1">
    <location>
        <begin position="665"/>
        <end position="686"/>
    </location>
</feature>
<proteinExistence type="predicted"/>
<dbReference type="InterPro" id="IPR043519">
    <property type="entry name" value="NT_sf"/>
</dbReference>
<dbReference type="GO" id="GO:0050265">
    <property type="term" value="F:RNA uridylyltransferase activity"/>
    <property type="evidence" value="ECO:0007669"/>
    <property type="project" value="TreeGrafter"/>
</dbReference>
<dbReference type="PANTHER" id="PTHR12271">
    <property type="entry name" value="POLY A POLYMERASE CID PAP -RELATED"/>
    <property type="match status" value="1"/>
</dbReference>
<dbReference type="Gene3D" id="3.30.460.10">
    <property type="entry name" value="Beta Polymerase, domain 2"/>
    <property type="match status" value="1"/>
</dbReference>
<feature type="domain" description="Poly(A) RNA polymerase mitochondrial-like central palm" evidence="2">
    <location>
        <begin position="109"/>
        <end position="244"/>
    </location>
</feature>
<evidence type="ECO:0000256" key="1">
    <source>
        <dbReference type="SAM" id="MobiDB-lite"/>
    </source>
</evidence>
<dbReference type="Proteomes" id="UP000243499">
    <property type="component" value="Chromosome 5"/>
</dbReference>
<protein>
    <recommendedName>
        <fullName evidence="2">Poly(A) RNA polymerase mitochondrial-like central palm domain-containing protein</fullName>
    </recommendedName>
</protein>
<dbReference type="InterPro" id="IPR054708">
    <property type="entry name" value="MTPAP-like_central"/>
</dbReference>
<reference evidence="3" key="1">
    <citation type="submission" date="2018-04" db="EMBL/GenBank/DDBJ databases">
        <title>WGS assembly of Panicum hallii.</title>
        <authorList>
            <person name="Lovell J."/>
            <person name="Jenkins J."/>
            <person name="Lowry D."/>
            <person name="Mamidi S."/>
            <person name="Sreedasyam A."/>
            <person name="Weng X."/>
            <person name="Barry K."/>
            <person name="Bonette J."/>
            <person name="Campitelli B."/>
            <person name="Daum C."/>
            <person name="Gordon S."/>
            <person name="Gould B."/>
            <person name="Lipzen A."/>
            <person name="Macqueen A."/>
            <person name="Palacio-Mejia J."/>
            <person name="Plott C."/>
            <person name="Shakirov E."/>
            <person name="Shu S."/>
            <person name="Yoshinaga Y."/>
            <person name="Zane M."/>
            <person name="Rokhsar D."/>
            <person name="Grimwood J."/>
            <person name="Schmutz J."/>
            <person name="Juenger T."/>
        </authorList>
    </citation>
    <scope>NUCLEOTIDE SEQUENCE [LARGE SCALE GENOMIC DNA]</scope>
    <source>
        <strain evidence="3">FIL2</strain>
    </source>
</reference>
<feature type="compositionally biased region" description="Polar residues" evidence="1">
    <location>
        <begin position="616"/>
        <end position="648"/>
    </location>
</feature>
<dbReference type="SUPFAM" id="SSF81301">
    <property type="entry name" value="Nucleotidyltransferase"/>
    <property type="match status" value="1"/>
</dbReference>
<dbReference type="Pfam" id="PF22600">
    <property type="entry name" value="MTPAP-like_central"/>
    <property type="match status" value="1"/>
</dbReference>
<evidence type="ECO:0000259" key="2">
    <source>
        <dbReference type="Pfam" id="PF22600"/>
    </source>
</evidence>
<evidence type="ECO:0000313" key="3">
    <source>
        <dbReference type="EMBL" id="PAN27611.1"/>
    </source>
</evidence>
<sequence length="686" mass="76975">MFFTGVKHIMLVSTFARDPLPLGARLARAWLMTALPLRAQPLRASGLLCFLNISLLSDSLLPCFSFPGGYDWASGGAICPVFAQPFAGDERILQDFSMNDSVHDNIVLDKCVKDILALIKPAEDDRSKRLSTIQELENCIHSLASLTGAAVKPFGSFVSDLYSKSGDLDLSVQFGNGSNLPINKKKKQNVLREVRRALRGFAGYVQFIPHARVPVLQYVSNRYGISCDISINNFAGRIKSKIFYWVNTLDERFGDMVLLIKEWAKAQNINDPKSGSLNSYSLCLLVLFHFQTLEPPILPPLKEIYEGNIAEDITEGAFYNEQHLDELCVTNIERFRLQNQRQRNESSLCHLLGIFFQKFAHISALPGNVISTYSGQIERIQDNPSWMTKSYHLFVEDPVERPDNAARAVSMKGLGRIASAFNDACRKFDSLEHIDRNELLALLCTPGVGSKLGGRVLANSYAKIPQRNNQHTRTGGRTERDQRLQVSRFTGTRTVHKNPQVDTTMHQAAVQFRNHGHVTSVRQAAAAHLNRSQQNYTTVHQMAPYQNHNLPQVYSIRPQMAVPYQTHYQQVCAAGFQTEGPYQSHNQVYGTGFHTPRPYQSHNQVYQAGFQPAGTYRNQSQQGLTPGLQTSGPNQNQQRRKGYTSNHQANRHAVTTARYEPVRGQFNNGSIQDSRYQASNSAASQR</sequence>
<dbReference type="AlphaFoldDB" id="A0A2S3HQ33"/>
<dbReference type="EMBL" id="CM008050">
    <property type="protein sequence ID" value="PAN27611.1"/>
    <property type="molecule type" value="Genomic_DNA"/>
</dbReference>
<dbReference type="GO" id="GO:0031123">
    <property type="term" value="P:RNA 3'-end processing"/>
    <property type="evidence" value="ECO:0007669"/>
    <property type="project" value="TreeGrafter"/>
</dbReference>
<name>A0A2S3HQ33_9POAL</name>
<dbReference type="CDD" id="cd05402">
    <property type="entry name" value="NT_PAP_TUTase"/>
    <property type="match status" value="1"/>
</dbReference>
<dbReference type="SUPFAM" id="SSF81631">
    <property type="entry name" value="PAP/OAS1 substrate-binding domain"/>
    <property type="match status" value="1"/>
</dbReference>
<dbReference type="Gene3D" id="1.10.1410.10">
    <property type="match status" value="1"/>
</dbReference>
<feature type="region of interest" description="Disordered" evidence="1">
    <location>
        <begin position="615"/>
        <end position="686"/>
    </location>
</feature>
<gene>
    <name evidence="3" type="ORF">PAHAL_5G092400</name>
</gene>
<organism evidence="3">
    <name type="scientific">Panicum hallii</name>
    <dbReference type="NCBI Taxonomy" id="206008"/>
    <lineage>
        <taxon>Eukaryota</taxon>
        <taxon>Viridiplantae</taxon>
        <taxon>Streptophyta</taxon>
        <taxon>Embryophyta</taxon>
        <taxon>Tracheophyta</taxon>
        <taxon>Spermatophyta</taxon>
        <taxon>Magnoliopsida</taxon>
        <taxon>Liliopsida</taxon>
        <taxon>Poales</taxon>
        <taxon>Poaceae</taxon>
        <taxon>PACMAD clade</taxon>
        <taxon>Panicoideae</taxon>
        <taxon>Panicodae</taxon>
        <taxon>Paniceae</taxon>
        <taxon>Panicinae</taxon>
        <taxon>Panicum</taxon>
        <taxon>Panicum sect. Panicum</taxon>
    </lineage>
</organism>
<accession>A0A2S3HQ33</accession>